<proteinExistence type="predicted"/>
<dbReference type="InterPro" id="IPR055469">
    <property type="entry name" value="DUF7041"/>
</dbReference>
<dbReference type="Proteomes" id="UP000069940">
    <property type="component" value="Unassembled WGS sequence"/>
</dbReference>
<dbReference type="EnsemblMetazoa" id="AALFPA23_013078.R18871">
    <property type="protein sequence ID" value="AALFPA23_013078.P18871"/>
    <property type="gene ID" value="AALFPA23_013078"/>
</dbReference>
<evidence type="ECO:0000259" key="1">
    <source>
        <dbReference type="Pfam" id="PF23055"/>
    </source>
</evidence>
<feature type="domain" description="DUF7041" evidence="1">
    <location>
        <begin position="21"/>
        <end position="104"/>
    </location>
</feature>
<organism evidence="2 3">
    <name type="scientific">Aedes albopictus</name>
    <name type="common">Asian tiger mosquito</name>
    <name type="synonym">Stegomyia albopicta</name>
    <dbReference type="NCBI Taxonomy" id="7160"/>
    <lineage>
        <taxon>Eukaryota</taxon>
        <taxon>Metazoa</taxon>
        <taxon>Ecdysozoa</taxon>
        <taxon>Arthropoda</taxon>
        <taxon>Hexapoda</taxon>
        <taxon>Insecta</taxon>
        <taxon>Pterygota</taxon>
        <taxon>Neoptera</taxon>
        <taxon>Endopterygota</taxon>
        <taxon>Diptera</taxon>
        <taxon>Nematocera</taxon>
        <taxon>Culicoidea</taxon>
        <taxon>Culicidae</taxon>
        <taxon>Culicinae</taxon>
        <taxon>Aedini</taxon>
        <taxon>Aedes</taxon>
        <taxon>Stegomyia</taxon>
    </lineage>
</organism>
<dbReference type="PANTHER" id="PTHR33327:SF3">
    <property type="entry name" value="RNA-DIRECTED DNA POLYMERASE"/>
    <property type="match status" value="1"/>
</dbReference>
<reference evidence="3" key="1">
    <citation type="journal article" date="2015" name="Proc. Natl. Acad. Sci. U.S.A.">
        <title>Genome sequence of the Asian Tiger mosquito, Aedes albopictus, reveals insights into its biology, genetics, and evolution.</title>
        <authorList>
            <person name="Chen X.G."/>
            <person name="Jiang X."/>
            <person name="Gu J."/>
            <person name="Xu M."/>
            <person name="Wu Y."/>
            <person name="Deng Y."/>
            <person name="Zhang C."/>
            <person name="Bonizzoni M."/>
            <person name="Dermauw W."/>
            <person name="Vontas J."/>
            <person name="Armbruster P."/>
            <person name="Huang X."/>
            <person name="Yang Y."/>
            <person name="Zhang H."/>
            <person name="He W."/>
            <person name="Peng H."/>
            <person name="Liu Y."/>
            <person name="Wu K."/>
            <person name="Chen J."/>
            <person name="Lirakis M."/>
            <person name="Topalis P."/>
            <person name="Van Leeuwen T."/>
            <person name="Hall A.B."/>
            <person name="Jiang X."/>
            <person name="Thorpe C."/>
            <person name="Mueller R.L."/>
            <person name="Sun C."/>
            <person name="Waterhouse R.M."/>
            <person name="Yan G."/>
            <person name="Tu Z.J."/>
            <person name="Fang X."/>
            <person name="James A.A."/>
        </authorList>
    </citation>
    <scope>NUCLEOTIDE SEQUENCE [LARGE SCALE GENOMIC DNA]</scope>
    <source>
        <strain evidence="3">Foshan</strain>
    </source>
</reference>
<reference evidence="2" key="2">
    <citation type="submission" date="2025-05" db="UniProtKB">
        <authorList>
            <consortium name="EnsemblMetazoa"/>
        </authorList>
    </citation>
    <scope>IDENTIFICATION</scope>
    <source>
        <strain evidence="2">Foshan</strain>
    </source>
</reference>
<dbReference type="Pfam" id="PF23055">
    <property type="entry name" value="DUF7041"/>
    <property type="match status" value="1"/>
</dbReference>
<evidence type="ECO:0000313" key="3">
    <source>
        <dbReference type="Proteomes" id="UP000069940"/>
    </source>
</evidence>
<accession>A0ABM1YXQ6</accession>
<keyword evidence="3" id="KW-1185">Reference proteome</keyword>
<name>A0ABM1YXQ6_AEDAL</name>
<evidence type="ECO:0000313" key="2">
    <source>
        <dbReference type="EnsemblMetazoa" id="AALFPA23_013078.P18871"/>
    </source>
</evidence>
<protein>
    <recommendedName>
        <fullName evidence="1">DUF7041 domain-containing protein</fullName>
    </recommendedName>
</protein>
<dbReference type="PANTHER" id="PTHR33327">
    <property type="entry name" value="ENDONUCLEASE"/>
    <property type="match status" value="1"/>
</dbReference>
<sequence>MSLANPNQQNNSVTAAVAVKLPDFWKSDPTMWFAQAEAQFALAGVVQDETKYYHIISKIDQSIISHVSDLVQNPPKEEKYKQVKERLISRFEVSPQAKLEQLLNACDLGDMRPSHLLARMQELGSGLKISESVMRVLFVQRMPERVKPILSICDGNSLEQLAQMADKMVEISSPAVASASTLPGLGLEELQEQITTLTAEVRRLKTSGPRSRSSSRVRQTGTPADTVCWYHRKYGRNARQCREPCAFNVPKN</sequence>
<dbReference type="GeneID" id="134290432"/>
<dbReference type="RefSeq" id="XP_062713561.1">
    <property type="nucleotide sequence ID" value="XM_062857577.1"/>
</dbReference>